<sequence>MKRTTQLITGALLMFGAALMQAQPAHATVVKNSFLKTQRTIRTYNINKHAKLTLPKGTVVQVAGTKHLHGNKYVDVYVDRLSYNIRKPLLSVKKPTIYSHWIRAKGDNFKQIHKPSYLSYYAAQSDGKQSHGKIRTETGNLWKGTRLPVDYATSVAARLRVTTNGYLEYDASSPFVFKISPKPTTSLKVAKASQPMASGKTILTFKSRLKQLPFTKKSKGHYQLTITNAEAGTITVVPNTSKVQKILTNWIFKVGKQSWYENNSVTTFK</sequence>
<reference evidence="3 6" key="2">
    <citation type="submission" date="2017-04" db="EMBL/GenBank/DDBJ databases">
        <title>Kefir bacterial isolates.</title>
        <authorList>
            <person name="Kim Y."/>
            <person name="Blasche S."/>
            <person name="Patil K.R."/>
        </authorList>
    </citation>
    <scope>NUCLEOTIDE SEQUENCE [LARGE SCALE GENOMIC DNA]</scope>
    <source>
        <strain evidence="3 6">OG2</strain>
    </source>
</reference>
<dbReference type="EMBL" id="NCXI01000068">
    <property type="protein sequence ID" value="PAK80025.1"/>
    <property type="molecule type" value="Genomic_DNA"/>
</dbReference>
<dbReference type="Proteomes" id="UP000216802">
    <property type="component" value="Unassembled WGS sequence"/>
</dbReference>
<gene>
    <name evidence="3" type="ORF">B8W98_08795</name>
    <name evidence="4" type="ORF">C5L28_002447</name>
    <name evidence="2" type="ORF">LPKJCM_02511</name>
</gene>
<evidence type="ECO:0000313" key="2">
    <source>
        <dbReference type="EMBL" id="GAW73367.1"/>
    </source>
</evidence>
<evidence type="ECO:0000256" key="1">
    <source>
        <dbReference type="SAM" id="SignalP"/>
    </source>
</evidence>
<evidence type="ECO:0000313" key="6">
    <source>
        <dbReference type="Proteomes" id="UP000216802"/>
    </source>
</evidence>
<reference evidence="2 5" key="1">
    <citation type="journal article" date="2017" name="Biosci Microbiota Food Health">
        <title>Genomic characterization reconfirms the taxonomic status of Lactobacillus parakefiri.</title>
        <authorList>
            <person name="Tanizawa Y."/>
            <person name="Kobayashi H."/>
            <person name="Kaminuma E."/>
            <person name="Sakamoto M."/>
            <person name="Ohkuma M."/>
            <person name="Nakamura Y."/>
            <person name="Arita M."/>
            <person name="Tohno M."/>
        </authorList>
    </citation>
    <scope>NUCLEOTIDE SEQUENCE [LARGE SCALE GENOMIC DNA]</scope>
    <source>
        <strain evidence="2 5">JCM 8573</strain>
    </source>
</reference>
<dbReference type="OrthoDB" id="2321354at2"/>
<protein>
    <submittedName>
        <fullName evidence="3">Uncharacterized protein</fullName>
    </submittedName>
</protein>
<dbReference type="RefSeq" id="WP_057961897.1">
    <property type="nucleotide sequence ID" value="NZ_BAAAXO010000030.1"/>
</dbReference>
<feature type="signal peptide" evidence="1">
    <location>
        <begin position="1"/>
        <end position="27"/>
    </location>
</feature>
<dbReference type="AlphaFoldDB" id="A0A269Y3B3"/>
<evidence type="ECO:0000313" key="4">
    <source>
        <dbReference type="EMBL" id="TDG88034.1"/>
    </source>
</evidence>
<accession>A0A269Y3B3</accession>
<name>A0A269Y3B3_9LACO</name>
<keyword evidence="7" id="KW-1185">Reference proteome</keyword>
<proteinExistence type="predicted"/>
<reference evidence="4" key="4">
    <citation type="submission" date="2019-02" db="EMBL/GenBank/DDBJ databases">
        <authorList>
            <person name="Buron G."/>
            <person name="Chaylann A."/>
            <person name="Dolejs I."/>
            <person name="Forster J."/>
            <person name="Miks M.H."/>
        </authorList>
    </citation>
    <scope>NUCLEOTIDE SEQUENCE</scope>
    <source>
        <strain evidence="4">DSM 10551</strain>
    </source>
</reference>
<keyword evidence="1" id="KW-0732">Signal</keyword>
<dbReference type="Proteomes" id="UP000214739">
    <property type="component" value="Unassembled WGS sequence"/>
</dbReference>
<reference evidence="4 7" key="3">
    <citation type="journal article" date="2019" name="Appl. Microbiol. Biotechnol.">
        <title>Uncovering carbohydrate metabolism through a genotype-phenotype association study of 56 lactic acid bacteria genomes.</title>
        <authorList>
            <person name="Buron-Moles G."/>
            <person name="Chailyan A."/>
            <person name="Dolejs I."/>
            <person name="Forster J."/>
            <person name="Miks M.H."/>
        </authorList>
    </citation>
    <scope>NUCLEOTIDE SEQUENCE [LARGE SCALE GENOMIC DNA]</scope>
    <source>
        <strain evidence="4 7">DSM 10551</strain>
    </source>
</reference>
<organism evidence="3 6">
    <name type="scientific">Lentilactobacillus parakefiri</name>
    <dbReference type="NCBI Taxonomy" id="152332"/>
    <lineage>
        <taxon>Bacteria</taxon>
        <taxon>Bacillati</taxon>
        <taxon>Bacillota</taxon>
        <taxon>Bacilli</taxon>
        <taxon>Lactobacillales</taxon>
        <taxon>Lactobacillaceae</taxon>
        <taxon>Lentilactobacillus</taxon>
    </lineage>
</organism>
<evidence type="ECO:0000313" key="5">
    <source>
        <dbReference type="Proteomes" id="UP000214739"/>
    </source>
</evidence>
<comment type="caution">
    <text evidence="3">The sequence shown here is derived from an EMBL/GenBank/DDBJ whole genome shotgun (WGS) entry which is preliminary data.</text>
</comment>
<dbReference type="EMBL" id="PUFL01000091">
    <property type="protein sequence ID" value="TDG88034.1"/>
    <property type="molecule type" value="Genomic_DNA"/>
</dbReference>
<dbReference type="EMBL" id="BDGB01000161">
    <property type="protein sequence ID" value="GAW73367.1"/>
    <property type="molecule type" value="Genomic_DNA"/>
</dbReference>
<evidence type="ECO:0000313" key="7">
    <source>
        <dbReference type="Proteomes" id="UP000294668"/>
    </source>
</evidence>
<dbReference type="Proteomes" id="UP000294668">
    <property type="component" value="Unassembled WGS sequence"/>
</dbReference>
<feature type="chain" id="PRO_5044572141" evidence="1">
    <location>
        <begin position="28"/>
        <end position="269"/>
    </location>
</feature>
<evidence type="ECO:0000313" key="3">
    <source>
        <dbReference type="EMBL" id="PAK80025.1"/>
    </source>
</evidence>